<name>A0A0D6A518_9LACO</name>
<dbReference type="RefSeq" id="WP_063507291.1">
    <property type="nucleotide sequence ID" value="NZ_AP014808.1"/>
</dbReference>
<accession>A0A0D6A518</accession>
<dbReference type="PROSITE" id="PS51459">
    <property type="entry name" value="FIDO"/>
    <property type="match status" value="1"/>
</dbReference>
<reference evidence="2 3" key="1">
    <citation type="submission" date="2015-03" db="EMBL/GenBank/DDBJ databases">
        <title>Complete genome sequence of Lactobacillus acetotolerans NBRC 13120.</title>
        <authorList>
            <person name="Toh H."/>
            <person name="Morita H."/>
            <person name="Fujita N."/>
        </authorList>
    </citation>
    <scope>NUCLEOTIDE SEQUENCE [LARGE SCALE GENOMIC DNA]</scope>
    <source>
        <strain evidence="2 3">NBRC 13120</strain>
    </source>
</reference>
<dbReference type="KEGG" id="lae:LBAT_1519"/>
<sequence>MSYYKTFDDTLLPNETLKNKLNITDEKILTIKKYTTAALHEVEFLKSKKKIISINDLYKINEILFGTLYSWASKKRTYPLREGDHDFMDFRSFGQAEIYINKLLESDNKKDELSNLDYAKLLDFINDMHPFREGNGCSTPYIFAVLSS</sequence>
<dbReference type="GO" id="GO:0051301">
    <property type="term" value="P:cell division"/>
    <property type="evidence" value="ECO:0007669"/>
    <property type="project" value="UniProtKB-KW"/>
</dbReference>
<dbReference type="Gene3D" id="1.10.3290.10">
    <property type="entry name" value="Fido-like domain"/>
    <property type="match status" value="1"/>
</dbReference>
<dbReference type="AlphaFoldDB" id="A0A0D6A518"/>
<dbReference type="Pfam" id="PF02661">
    <property type="entry name" value="Fic"/>
    <property type="match status" value="1"/>
</dbReference>
<keyword evidence="2" id="KW-0131">Cell cycle</keyword>
<evidence type="ECO:0000313" key="2">
    <source>
        <dbReference type="EMBL" id="BAQ57908.1"/>
    </source>
</evidence>
<keyword evidence="2" id="KW-0132">Cell division</keyword>
<dbReference type="SUPFAM" id="SSF140931">
    <property type="entry name" value="Fic-like"/>
    <property type="match status" value="1"/>
</dbReference>
<dbReference type="InterPro" id="IPR036597">
    <property type="entry name" value="Fido-like_dom_sf"/>
</dbReference>
<dbReference type="InterPro" id="IPR003812">
    <property type="entry name" value="Fido"/>
</dbReference>
<feature type="domain" description="Fido" evidence="1">
    <location>
        <begin position="52"/>
        <end position="148"/>
    </location>
</feature>
<protein>
    <submittedName>
        <fullName evidence="2">Putative cell division protein</fullName>
    </submittedName>
</protein>
<evidence type="ECO:0000313" key="3">
    <source>
        <dbReference type="Proteomes" id="UP000035709"/>
    </source>
</evidence>
<dbReference type="PATRIC" id="fig|1600.4.peg.1550"/>
<dbReference type="STRING" id="1600.LBAT_1519"/>
<keyword evidence="3" id="KW-1185">Reference proteome</keyword>
<dbReference type="EMBL" id="AP014808">
    <property type="protein sequence ID" value="BAQ57908.1"/>
    <property type="molecule type" value="Genomic_DNA"/>
</dbReference>
<gene>
    <name evidence="2" type="ORF">LBAT_1519</name>
</gene>
<proteinExistence type="predicted"/>
<evidence type="ECO:0000259" key="1">
    <source>
        <dbReference type="PROSITE" id="PS51459"/>
    </source>
</evidence>
<organism evidence="2 3">
    <name type="scientific">Lactobacillus acetotolerans</name>
    <dbReference type="NCBI Taxonomy" id="1600"/>
    <lineage>
        <taxon>Bacteria</taxon>
        <taxon>Bacillati</taxon>
        <taxon>Bacillota</taxon>
        <taxon>Bacilli</taxon>
        <taxon>Lactobacillales</taxon>
        <taxon>Lactobacillaceae</taxon>
        <taxon>Lactobacillus</taxon>
    </lineage>
</organism>
<dbReference type="Proteomes" id="UP000035709">
    <property type="component" value="Chromosome"/>
</dbReference>